<dbReference type="PANTHER" id="PTHR37042:SF4">
    <property type="entry name" value="OUTER MEMBRANE PROTEIN RV1973"/>
    <property type="match status" value="1"/>
</dbReference>
<keyword evidence="4" id="KW-1185">Reference proteome</keyword>
<dbReference type="RefSeq" id="WP_129424940.1">
    <property type="nucleotide sequence ID" value="NZ_SDWV01000003.1"/>
</dbReference>
<accession>A0A4Q2T4S1</accession>
<sequence>MTATQRLTARVLAVLVLLAAAVLFWLVRDQGGAAPTVSTAESSEASIASAEVKSAARDAAAKAAKAAYSYSWDTLGDDRTKARSLMTSDMQRRYDRTMAGVGTSSRREHTVATAEIVDTALVTASTSYARVLVFVNQSTSGDDLEKPTLDLDRVLVTLRHVDGDWLVDELDAL</sequence>
<organism evidence="3 4">
    <name type="scientific">Nocardioides zhouii</name>
    <dbReference type="NCBI Taxonomy" id="1168729"/>
    <lineage>
        <taxon>Bacteria</taxon>
        <taxon>Bacillati</taxon>
        <taxon>Actinomycetota</taxon>
        <taxon>Actinomycetes</taxon>
        <taxon>Propionibacteriales</taxon>
        <taxon>Nocardioidaceae</taxon>
        <taxon>Nocardioides</taxon>
    </lineage>
</organism>
<evidence type="ECO:0000313" key="4">
    <source>
        <dbReference type="Proteomes" id="UP000291101"/>
    </source>
</evidence>
<name>A0A4Q2T4S1_9ACTN</name>
<dbReference type="OrthoDB" id="3789290at2"/>
<evidence type="ECO:0000256" key="2">
    <source>
        <dbReference type="ARBA" id="ARBA00023136"/>
    </source>
</evidence>
<proteinExistence type="predicted"/>
<dbReference type="PANTHER" id="PTHR37042">
    <property type="entry name" value="OUTER MEMBRANE PROTEIN RV1973"/>
    <property type="match status" value="1"/>
</dbReference>
<evidence type="ECO:0008006" key="5">
    <source>
        <dbReference type="Google" id="ProtNLM"/>
    </source>
</evidence>
<evidence type="ECO:0000313" key="3">
    <source>
        <dbReference type="EMBL" id="RYC13776.1"/>
    </source>
</evidence>
<comment type="subcellular location">
    <subcellularLocation>
        <location evidence="1">Membrane</location>
    </subcellularLocation>
</comment>
<dbReference type="EMBL" id="SDWV01000003">
    <property type="protein sequence ID" value="RYC13776.1"/>
    <property type="molecule type" value="Genomic_DNA"/>
</dbReference>
<gene>
    <name evidence="3" type="ORF">EUA94_04035</name>
</gene>
<dbReference type="GO" id="GO:0016020">
    <property type="term" value="C:membrane"/>
    <property type="evidence" value="ECO:0007669"/>
    <property type="project" value="UniProtKB-SubCell"/>
</dbReference>
<protein>
    <recommendedName>
        <fullName evidence="5">Mce-associated membrane protein</fullName>
    </recommendedName>
</protein>
<dbReference type="AlphaFoldDB" id="A0A4Q2T4S1"/>
<keyword evidence="2" id="KW-0472">Membrane</keyword>
<reference evidence="3 4" key="1">
    <citation type="submission" date="2019-01" db="EMBL/GenBank/DDBJ databases">
        <title>Novel species of Nocardioides.</title>
        <authorList>
            <person name="Liu Q."/>
            <person name="X Y.-H."/>
        </authorList>
    </citation>
    <scope>NUCLEOTIDE SEQUENCE [LARGE SCALE GENOMIC DNA]</scope>
    <source>
        <strain evidence="3 4">HLT2-9</strain>
    </source>
</reference>
<comment type="caution">
    <text evidence="3">The sequence shown here is derived from an EMBL/GenBank/DDBJ whole genome shotgun (WGS) entry which is preliminary data.</text>
</comment>
<dbReference type="Proteomes" id="UP000291101">
    <property type="component" value="Unassembled WGS sequence"/>
</dbReference>
<evidence type="ECO:0000256" key="1">
    <source>
        <dbReference type="ARBA" id="ARBA00004370"/>
    </source>
</evidence>